<name>B2A7N0_NATTJ</name>
<organism evidence="2 3">
    <name type="scientific">Natranaerobius thermophilus (strain ATCC BAA-1301 / DSM 18059 / JW/NM-WN-LF)</name>
    <dbReference type="NCBI Taxonomy" id="457570"/>
    <lineage>
        <taxon>Bacteria</taxon>
        <taxon>Bacillati</taxon>
        <taxon>Bacillota</taxon>
        <taxon>Clostridia</taxon>
        <taxon>Natranaerobiales</taxon>
        <taxon>Natranaerobiaceae</taxon>
        <taxon>Natranaerobius</taxon>
    </lineage>
</organism>
<proteinExistence type="predicted"/>
<reference evidence="2 3" key="1">
    <citation type="submission" date="2008-04" db="EMBL/GenBank/DDBJ databases">
        <title>Complete sequence of chromosome of Natranaerobius thermophilus JW/NM-WN-LF.</title>
        <authorList>
            <consortium name="US DOE Joint Genome Institute"/>
            <person name="Copeland A."/>
            <person name="Lucas S."/>
            <person name="Lapidus A."/>
            <person name="Glavina del Rio T."/>
            <person name="Dalin E."/>
            <person name="Tice H."/>
            <person name="Bruce D."/>
            <person name="Goodwin L."/>
            <person name="Pitluck S."/>
            <person name="Chertkov O."/>
            <person name="Brettin T."/>
            <person name="Detter J.C."/>
            <person name="Han C."/>
            <person name="Kuske C.R."/>
            <person name="Schmutz J."/>
            <person name="Larimer F."/>
            <person name="Land M."/>
            <person name="Hauser L."/>
            <person name="Kyrpides N."/>
            <person name="Lykidis A."/>
            <person name="Mesbah N.M."/>
            <person name="Wiegel J."/>
        </authorList>
    </citation>
    <scope>NUCLEOTIDE SEQUENCE [LARGE SCALE GENOMIC DNA]</scope>
    <source>
        <strain evidence="3">ATCC BAA-1301 / DSM 18059 / JW/NM-WN-LF</strain>
    </source>
</reference>
<gene>
    <name evidence="2" type="ordered locus">Nther_2173</name>
</gene>
<dbReference type="RefSeq" id="WP_012448593.1">
    <property type="nucleotide sequence ID" value="NC_010718.1"/>
</dbReference>
<dbReference type="InParanoid" id="B2A7N0"/>
<protein>
    <recommendedName>
        <fullName evidence="4">Lipoprotein</fullName>
    </recommendedName>
</protein>
<evidence type="ECO:0000313" key="3">
    <source>
        <dbReference type="Proteomes" id="UP000001683"/>
    </source>
</evidence>
<keyword evidence="1" id="KW-1133">Transmembrane helix</keyword>
<accession>B2A7N0</accession>
<evidence type="ECO:0000313" key="2">
    <source>
        <dbReference type="EMBL" id="ACB85739.1"/>
    </source>
</evidence>
<dbReference type="EMBL" id="CP001034">
    <property type="protein sequence ID" value="ACB85739.1"/>
    <property type="molecule type" value="Genomic_DNA"/>
</dbReference>
<sequence length="298" mass="35437">MRKSKNKIRYTMIGIHYAFLICILIAATGCMNNDESINQDVENSHLELLTHEKVEDSIKDKGLALQEVELDSPLTEEVMWEGSAVRMKSYKVGEHQNHLFVYEFESVADRMESFPMDYHVTPSQLDEFAHLFDEDYKLASAKNVFILYDPVELDNIEIKSELEQLRDAVFYGMHDIQEEIFRGHGDNWEVEVQFEFYEYEWTNNKEDDELEFYGYYEFDLQYLNDNVEDLSYIRCKYFYNKHGDGSGTTSQSSQETLLDENGRYSFDNHMDYPLKKDEVIEFVIRWEDQEEELELEPY</sequence>
<dbReference type="HOGENOM" id="CLU_933273_0_0_9"/>
<keyword evidence="3" id="KW-1185">Reference proteome</keyword>
<dbReference type="KEGG" id="nth:Nther_2173"/>
<evidence type="ECO:0008006" key="4">
    <source>
        <dbReference type="Google" id="ProtNLM"/>
    </source>
</evidence>
<dbReference type="PROSITE" id="PS51257">
    <property type="entry name" value="PROKAR_LIPOPROTEIN"/>
    <property type="match status" value="1"/>
</dbReference>
<feature type="transmembrane region" description="Helical" evidence="1">
    <location>
        <begin position="12"/>
        <end position="29"/>
    </location>
</feature>
<keyword evidence="1" id="KW-0472">Membrane</keyword>
<dbReference type="Proteomes" id="UP000001683">
    <property type="component" value="Chromosome"/>
</dbReference>
<dbReference type="OrthoDB" id="1937568at2"/>
<keyword evidence="1" id="KW-0812">Transmembrane</keyword>
<evidence type="ECO:0000256" key="1">
    <source>
        <dbReference type="SAM" id="Phobius"/>
    </source>
</evidence>
<reference evidence="2 3" key="2">
    <citation type="journal article" date="2011" name="J. Bacteriol.">
        <title>Complete genome sequence of the anaerobic, halophilic alkalithermophile Natranaerobius thermophilus JW/NM-WN-LF.</title>
        <authorList>
            <person name="Zhao B."/>
            <person name="Mesbah N.M."/>
            <person name="Dalin E."/>
            <person name="Goodwin L."/>
            <person name="Nolan M."/>
            <person name="Pitluck S."/>
            <person name="Chertkov O."/>
            <person name="Brettin T.S."/>
            <person name="Han J."/>
            <person name="Larimer F.W."/>
            <person name="Land M.L."/>
            <person name="Hauser L."/>
            <person name="Kyrpides N."/>
            <person name="Wiegel J."/>
        </authorList>
    </citation>
    <scope>NUCLEOTIDE SEQUENCE [LARGE SCALE GENOMIC DNA]</scope>
    <source>
        <strain evidence="3">ATCC BAA-1301 / DSM 18059 / JW/NM-WN-LF</strain>
    </source>
</reference>
<dbReference type="AlphaFoldDB" id="B2A7N0"/>